<proteinExistence type="predicted"/>
<reference evidence="3" key="2">
    <citation type="submission" date="2022-01" db="EMBL/GenBank/DDBJ databases">
        <authorList>
            <person name="Yamashiro T."/>
            <person name="Shiraishi A."/>
            <person name="Satake H."/>
            <person name="Nakayama K."/>
        </authorList>
    </citation>
    <scope>NUCLEOTIDE SEQUENCE</scope>
</reference>
<feature type="compositionally biased region" description="Low complexity" evidence="1">
    <location>
        <begin position="719"/>
        <end position="737"/>
    </location>
</feature>
<evidence type="ECO:0000259" key="2">
    <source>
        <dbReference type="Pfam" id="PF00098"/>
    </source>
</evidence>
<organism evidence="3 4">
    <name type="scientific">Tanacetum coccineum</name>
    <dbReference type="NCBI Taxonomy" id="301880"/>
    <lineage>
        <taxon>Eukaryota</taxon>
        <taxon>Viridiplantae</taxon>
        <taxon>Streptophyta</taxon>
        <taxon>Embryophyta</taxon>
        <taxon>Tracheophyta</taxon>
        <taxon>Spermatophyta</taxon>
        <taxon>Magnoliopsida</taxon>
        <taxon>eudicotyledons</taxon>
        <taxon>Gunneridae</taxon>
        <taxon>Pentapetalae</taxon>
        <taxon>asterids</taxon>
        <taxon>campanulids</taxon>
        <taxon>Asterales</taxon>
        <taxon>Asteraceae</taxon>
        <taxon>Asteroideae</taxon>
        <taxon>Anthemideae</taxon>
        <taxon>Anthemidinae</taxon>
        <taxon>Tanacetum</taxon>
    </lineage>
</organism>
<dbReference type="Pfam" id="PF00098">
    <property type="entry name" value="zf-CCHC"/>
    <property type="match status" value="1"/>
</dbReference>
<dbReference type="InterPro" id="IPR001878">
    <property type="entry name" value="Znf_CCHC"/>
</dbReference>
<protein>
    <submittedName>
        <fullName evidence="3">Integrase, catalytic region, zinc finger, CCHC-type containing protein</fullName>
    </submittedName>
</protein>
<gene>
    <name evidence="3" type="ORF">Tco_1068281</name>
</gene>
<reference evidence="3" key="1">
    <citation type="journal article" date="2022" name="Int. J. Mol. Sci.">
        <title>Draft Genome of Tanacetum Coccineum: Genomic Comparison of Closely Related Tanacetum-Family Plants.</title>
        <authorList>
            <person name="Yamashiro T."/>
            <person name="Shiraishi A."/>
            <person name="Nakayama K."/>
            <person name="Satake H."/>
        </authorList>
    </citation>
    <scope>NUCLEOTIDE SEQUENCE</scope>
</reference>
<dbReference type="Proteomes" id="UP001151760">
    <property type="component" value="Unassembled WGS sequence"/>
</dbReference>
<feature type="region of interest" description="Disordered" evidence="1">
    <location>
        <begin position="717"/>
        <end position="742"/>
    </location>
</feature>
<accession>A0ABQ5HGM6</accession>
<feature type="domain" description="CCHC-type" evidence="2">
    <location>
        <begin position="220"/>
        <end position="233"/>
    </location>
</feature>
<dbReference type="Pfam" id="PF14223">
    <property type="entry name" value="Retrotran_gag_2"/>
    <property type="match status" value="1"/>
</dbReference>
<sequence>MPRFEADIDAMNLIHLGMSNDIYNSVDVCKTVQAIWNHVRRLIQGTDLSKQERDSRLSSEFDKFTSMAEEYIKSFYERFSRLMNDMDRHEVLPNQIAINTKFLNSLRPKWSNYVTMVRIMHKLHSVEYDLLYEFLKQNEVNVNALKAKRAAKVHDPLALVADTYASPSYSCSSPTYYVTHPPSMNEFDDDTQSYKANENTANVQRVPRTPANLGHTPMVQCYNCNKKGHYARESDILEDEELQELNASCIMMAHIQAVANVSDDEPSYDLDFVDDVQDTSSSFLKGLFSNKDHEQSHHEQQETIKPTYDDDQIDINIIIDVPDEGVNSDNVEQDNHVHDQQHAKLESLLINVHIEYAKTQKPNSFYDPSLKTGLGYKNPCRLQKAIAQTPKLYSLGSLSDNKVNVHVHDSEEILKDAEKSRLKLKKKQNDDEVQKKKVTMFLIDYAKLNSLYETFVPKTELSLEQQYFSEASTSNVTPSEILMSESVKKSDSPLPKMLKQSLVKPYFNSLEYDVKRFDRVIKEKTSINSLNLLMVMRKKLEIQKAKLVPKTVQKQVMTKPVTLQTLPQKKKEIFNNINVIKPGMYKDNLQDTREKQKKTNESVLTSTGLEGSFSVSRPKCKSPDEKISVMYNTTSRSSSKSSKRVGDNIRRVNEKHLSSLLNVKTNSCNRKIDSEIIKIVNTSCESSDLVAKTRFVNATPIAATASLAANTPVNTKDMATSSTLKSPKSTKASTPSKYMKEKAQTSRLQDLATTYFLKDNSSMEIFKLLSVQRLVIVRI</sequence>
<evidence type="ECO:0000256" key="1">
    <source>
        <dbReference type="SAM" id="MobiDB-lite"/>
    </source>
</evidence>
<keyword evidence="4" id="KW-1185">Reference proteome</keyword>
<dbReference type="EMBL" id="BQNB010019558">
    <property type="protein sequence ID" value="GJT86564.1"/>
    <property type="molecule type" value="Genomic_DNA"/>
</dbReference>
<name>A0ABQ5HGM6_9ASTR</name>
<comment type="caution">
    <text evidence="3">The sequence shown here is derived from an EMBL/GenBank/DDBJ whole genome shotgun (WGS) entry which is preliminary data.</text>
</comment>
<evidence type="ECO:0000313" key="4">
    <source>
        <dbReference type="Proteomes" id="UP001151760"/>
    </source>
</evidence>
<evidence type="ECO:0000313" key="3">
    <source>
        <dbReference type="EMBL" id="GJT86564.1"/>
    </source>
</evidence>